<reference evidence="1 2" key="1">
    <citation type="journal article" date="2016" name="Nat. Commun.">
        <title>Thousands of microbial genomes shed light on interconnected biogeochemical processes in an aquifer system.</title>
        <authorList>
            <person name="Anantharaman K."/>
            <person name="Brown C.T."/>
            <person name="Hug L.A."/>
            <person name="Sharon I."/>
            <person name="Castelle C.J."/>
            <person name="Probst A.J."/>
            <person name="Thomas B.C."/>
            <person name="Singh A."/>
            <person name="Wilkins M.J."/>
            <person name="Karaoz U."/>
            <person name="Brodie E.L."/>
            <person name="Williams K.H."/>
            <person name="Hubbard S.S."/>
            <person name="Banfield J.F."/>
        </authorList>
    </citation>
    <scope>NUCLEOTIDE SEQUENCE [LARGE SCALE GENOMIC DNA]</scope>
</reference>
<accession>A0A1G2HS79</accession>
<protein>
    <recommendedName>
        <fullName evidence="3">Helix-turn-helix domain-containing protein</fullName>
    </recommendedName>
</protein>
<name>A0A1G2HS79_9BACT</name>
<gene>
    <name evidence="1" type="ORF">A2812_03550</name>
</gene>
<dbReference type="Proteomes" id="UP000177190">
    <property type="component" value="Unassembled WGS sequence"/>
</dbReference>
<organism evidence="1 2">
    <name type="scientific">Candidatus Staskawiczbacteria bacterium RIFCSPHIGHO2_01_FULL_36_16</name>
    <dbReference type="NCBI Taxonomy" id="1802200"/>
    <lineage>
        <taxon>Bacteria</taxon>
        <taxon>Candidatus Staskawicziibacteriota</taxon>
    </lineage>
</organism>
<evidence type="ECO:0000313" key="1">
    <source>
        <dbReference type="EMBL" id="OGZ65303.1"/>
    </source>
</evidence>
<evidence type="ECO:0008006" key="3">
    <source>
        <dbReference type="Google" id="ProtNLM"/>
    </source>
</evidence>
<evidence type="ECO:0000313" key="2">
    <source>
        <dbReference type="Proteomes" id="UP000177190"/>
    </source>
</evidence>
<dbReference type="STRING" id="1802200.A2812_03550"/>
<proteinExistence type="predicted"/>
<dbReference type="EMBL" id="MHOM01000008">
    <property type="protein sequence ID" value="OGZ65303.1"/>
    <property type="molecule type" value="Genomic_DNA"/>
</dbReference>
<sequence>MKTYTTGQVAKICGLKGRKVAELFDNGEINGHMHESKFKRRSHRRISLKSLVEFMIKNGISFDALGKDQSAQKMILCHMAAELRESIVKAKKRGDIFLKIGQDSDKFAEIIGTLGTLENVYGVARNISWAKVLRRMAEAIEQHTKMCIANSKK</sequence>
<dbReference type="AlphaFoldDB" id="A0A1G2HS79"/>
<comment type="caution">
    <text evidence="1">The sequence shown here is derived from an EMBL/GenBank/DDBJ whole genome shotgun (WGS) entry which is preliminary data.</text>
</comment>